<feature type="transmembrane region" description="Helical" evidence="1">
    <location>
        <begin position="187"/>
        <end position="206"/>
    </location>
</feature>
<dbReference type="Pfam" id="PF02667">
    <property type="entry name" value="SCFA_trans"/>
    <property type="match status" value="1"/>
</dbReference>
<dbReference type="GO" id="GO:0005886">
    <property type="term" value="C:plasma membrane"/>
    <property type="evidence" value="ECO:0007669"/>
    <property type="project" value="TreeGrafter"/>
</dbReference>
<keyword evidence="4" id="KW-1185">Reference proteome</keyword>
<sequence length="446" mass="46431">MFRTITALSVRLVQNYLPSPFVFCILLTVLVYAAAVLAGGQTPAAAADAWGKGLWSLLGFSMQMALILATGHVLAKAPAVSRLLDGLAARVRSPRTAVVTVTLVSLAACWINWGFGLVAGAVLAKALARQVKGTDYPLLVASAYSGFLIWHGGLSGSIPLALATEGADLLKMSGGTVQTAVPVAETLFSPLNLSIVAGLLVGLPLMNMLMMPKNPVAVEAAKLREPEIVPPPRDTPAQRWDDSRLAALVPAALGGVYLYGHFSGKGFNLALNIVIAVFLFAGLLAHGTPERYSRAVEESVKGIAGIVLLFPFYGGIMGLMTAEPEGGMSLAAVVSNAFAAWSDSRSFPVLAFLSAGLVNVFVPSGGGQWAVQGPIMLPAGVELGVSPVVSAMAVAWGDAWTNMVQPFWALPLLGIAGLDARAVMGYCLMALLYAGVLISAVFLFLV</sequence>
<feature type="transmembrane region" description="Helical" evidence="1">
    <location>
        <begin position="300"/>
        <end position="320"/>
    </location>
</feature>
<evidence type="ECO:0000313" key="4">
    <source>
        <dbReference type="Proteomes" id="UP001149607"/>
    </source>
</evidence>
<dbReference type="PANTHER" id="PTHR41983">
    <property type="entry name" value="SHORT-CHAIN FATTY ACID TRANSPORTER-RELATED"/>
    <property type="match status" value="1"/>
</dbReference>
<dbReference type="AlphaFoldDB" id="A0A9X4IEB2"/>
<evidence type="ECO:0000256" key="1">
    <source>
        <dbReference type="SAM" id="Phobius"/>
    </source>
</evidence>
<keyword evidence="1" id="KW-1133">Transmembrane helix</keyword>
<feature type="transmembrane region" description="Helical" evidence="1">
    <location>
        <begin position="136"/>
        <end position="162"/>
    </location>
</feature>
<gene>
    <name evidence="2" type="ORF">ORY91_002005</name>
    <name evidence="3" type="ORF">V9W64_04420</name>
</gene>
<organism evidence="2">
    <name type="scientific">Neisseria leonii</name>
    <dbReference type="NCBI Taxonomy" id="2995413"/>
    <lineage>
        <taxon>Bacteria</taxon>
        <taxon>Pseudomonadati</taxon>
        <taxon>Pseudomonadota</taxon>
        <taxon>Betaproteobacteria</taxon>
        <taxon>Neisseriales</taxon>
        <taxon>Neisseriaceae</taxon>
        <taxon>Neisseria</taxon>
    </lineage>
</organism>
<accession>A0A9X4IEB2</accession>
<evidence type="ECO:0000313" key="2">
    <source>
        <dbReference type="EMBL" id="MDD9328571.1"/>
    </source>
</evidence>
<dbReference type="Proteomes" id="UP001149607">
    <property type="component" value="Chromosome"/>
</dbReference>
<protein>
    <submittedName>
        <fullName evidence="2">TIGR00366 family protein</fullName>
    </submittedName>
</protein>
<evidence type="ECO:0000313" key="3">
    <source>
        <dbReference type="EMBL" id="WWY03972.1"/>
    </source>
</evidence>
<reference evidence="2" key="1">
    <citation type="submission" date="2022-10" db="EMBL/GenBank/DDBJ databases">
        <authorList>
            <person name="Boutroux M."/>
        </authorList>
    </citation>
    <scope>NUCLEOTIDE SEQUENCE</scope>
    <source>
        <strain evidence="2">51.81</strain>
    </source>
</reference>
<reference evidence="3" key="2">
    <citation type="submission" date="2024-02" db="EMBL/GenBank/DDBJ databases">
        <title>Neisseria leonii sp. nov.</title>
        <authorList>
            <person name="Boutroux M."/>
            <person name="Favre-Rochex S."/>
            <person name="Gorgette O."/>
            <person name="Touak G."/>
            <person name="Muhle E."/>
            <person name="Chesneau O."/>
            <person name="Clermont D."/>
            <person name="Rahi P."/>
        </authorList>
    </citation>
    <scope>NUCLEOTIDE SEQUENCE</scope>
    <source>
        <strain evidence="3">51.81</strain>
    </source>
</reference>
<keyword evidence="1" id="KW-0472">Membrane</keyword>
<name>A0A9X4IEB2_9NEIS</name>
<feature type="transmembrane region" description="Helical" evidence="1">
    <location>
        <begin position="95"/>
        <end position="124"/>
    </location>
</feature>
<dbReference type="EMBL" id="JAPQFL010000007">
    <property type="protein sequence ID" value="MDD9328571.1"/>
    <property type="molecule type" value="Genomic_DNA"/>
</dbReference>
<feature type="transmembrane region" description="Helical" evidence="1">
    <location>
        <begin position="269"/>
        <end position="288"/>
    </location>
</feature>
<feature type="transmembrane region" description="Helical" evidence="1">
    <location>
        <begin position="349"/>
        <end position="371"/>
    </location>
</feature>
<feature type="transmembrane region" description="Helical" evidence="1">
    <location>
        <begin position="54"/>
        <end position="75"/>
    </location>
</feature>
<proteinExistence type="predicted"/>
<feature type="transmembrane region" description="Helical" evidence="1">
    <location>
        <begin position="20"/>
        <end position="42"/>
    </location>
</feature>
<dbReference type="PANTHER" id="PTHR41983:SF2">
    <property type="entry name" value="SHORT-CHAIN FATTY ACID TRANSPORTER-RELATED"/>
    <property type="match status" value="1"/>
</dbReference>
<feature type="transmembrane region" description="Helical" evidence="1">
    <location>
        <begin position="423"/>
        <end position="445"/>
    </location>
</feature>
<feature type="transmembrane region" description="Helical" evidence="1">
    <location>
        <begin position="383"/>
        <end position="403"/>
    </location>
</feature>
<dbReference type="RefSeq" id="WP_274585639.1">
    <property type="nucleotide sequence ID" value="NZ_CP145811.1"/>
</dbReference>
<keyword evidence="1" id="KW-0812">Transmembrane</keyword>
<dbReference type="InterPro" id="IPR006160">
    <property type="entry name" value="SCFA_transpt_AtoE"/>
</dbReference>
<dbReference type="EMBL" id="CP146598">
    <property type="protein sequence ID" value="WWY03972.1"/>
    <property type="molecule type" value="Genomic_DNA"/>
</dbReference>